<keyword evidence="3" id="KW-1185">Reference proteome</keyword>
<dbReference type="STRING" id="104452.A0A0L7LVT1"/>
<gene>
    <name evidence="2" type="ORF">OBRU01_00189</name>
</gene>
<dbReference type="InterPro" id="IPR045237">
    <property type="entry name" value="COPS7/eIF3m"/>
</dbReference>
<proteinExistence type="predicted"/>
<dbReference type="Proteomes" id="UP000037510">
    <property type="component" value="Unassembled WGS sequence"/>
</dbReference>
<reference evidence="2 3" key="1">
    <citation type="journal article" date="2015" name="Genome Biol. Evol.">
        <title>The genome of winter moth (Operophtera brumata) provides a genomic perspective on sexual dimorphism and phenology.</title>
        <authorList>
            <person name="Derks M.F."/>
            <person name="Smit S."/>
            <person name="Salis L."/>
            <person name="Schijlen E."/>
            <person name="Bossers A."/>
            <person name="Mateman C."/>
            <person name="Pijl A.S."/>
            <person name="de Ridder D."/>
            <person name="Groenen M.A."/>
            <person name="Visser M.E."/>
            <person name="Megens H.J."/>
        </authorList>
    </citation>
    <scope>NUCLEOTIDE SEQUENCE [LARGE SCALE GENOMIC DNA]</scope>
    <source>
        <strain evidence="2">WM2013NL</strain>
        <tissue evidence="2">Head and thorax</tissue>
    </source>
</reference>
<dbReference type="GO" id="GO:0002183">
    <property type="term" value="P:cytoplasmic translational initiation"/>
    <property type="evidence" value="ECO:0007669"/>
    <property type="project" value="TreeGrafter"/>
</dbReference>
<keyword evidence="2" id="KW-0396">Initiation factor</keyword>
<dbReference type="EMBL" id="JTDY01000008">
    <property type="protein sequence ID" value="KOB79484.1"/>
    <property type="molecule type" value="Genomic_DNA"/>
</dbReference>
<dbReference type="InterPro" id="IPR040750">
    <property type="entry name" value="eIF3m_C_helix"/>
</dbReference>
<sequence length="224" mass="25020">MQGPAVFMDISLEDQALELRKYFKSLGAEISDEKSPKGIEDDLHKIVGVCDACFKDNSEADVEAILNSIVSIMVSRLTKAPGPKLGLVALQSLWRLYNNLESTSPLRYHVYYHVIELAARVGYVHAIKCIATALADPNSFLLDPLLSLKPVRFLEGELIHDLLNIFAQRTVRVSSTMHRTFGRAQWLTLRGVLRAWRANLAQAHDAMKSVTAAQIEYAQTQQKA</sequence>
<dbReference type="GO" id="GO:0005852">
    <property type="term" value="C:eukaryotic translation initiation factor 3 complex"/>
    <property type="evidence" value="ECO:0007669"/>
    <property type="project" value="TreeGrafter"/>
</dbReference>
<dbReference type="PANTHER" id="PTHR15350">
    <property type="entry name" value="COP9 SIGNALOSOME COMPLEX SUBUNIT 7/DENDRITIC CELL PROTEIN GA17"/>
    <property type="match status" value="1"/>
</dbReference>
<dbReference type="AlphaFoldDB" id="A0A0L7LVT1"/>
<dbReference type="GO" id="GO:0003743">
    <property type="term" value="F:translation initiation factor activity"/>
    <property type="evidence" value="ECO:0007669"/>
    <property type="project" value="UniProtKB-KW"/>
</dbReference>
<dbReference type="Pfam" id="PF18005">
    <property type="entry name" value="eIF3m_C_helix"/>
    <property type="match status" value="1"/>
</dbReference>
<evidence type="ECO:0000313" key="3">
    <source>
        <dbReference type="Proteomes" id="UP000037510"/>
    </source>
</evidence>
<accession>A0A0L7LVT1</accession>
<keyword evidence="2" id="KW-0648">Protein biosynthesis</keyword>
<organism evidence="2 3">
    <name type="scientific">Operophtera brumata</name>
    <name type="common">Winter moth</name>
    <name type="synonym">Phalaena brumata</name>
    <dbReference type="NCBI Taxonomy" id="104452"/>
    <lineage>
        <taxon>Eukaryota</taxon>
        <taxon>Metazoa</taxon>
        <taxon>Ecdysozoa</taxon>
        <taxon>Arthropoda</taxon>
        <taxon>Hexapoda</taxon>
        <taxon>Insecta</taxon>
        <taxon>Pterygota</taxon>
        <taxon>Neoptera</taxon>
        <taxon>Endopterygota</taxon>
        <taxon>Lepidoptera</taxon>
        <taxon>Glossata</taxon>
        <taxon>Ditrysia</taxon>
        <taxon>Geometroidea</taxon>
        <taxon>Geometridae</taxon>
        <taxon>Larentiinae</taxon>
        <taxon>Operophtera</taxon>
    </lineage>
</organism>
<dbReference type="PANTHER" id="PTHR15350:SF2">
    <property type="entry name" value="EUKARYOTIC TRANSLATION INITIATION FACTOR 3 SUBUNIT M"/>
    <property type="match status" value="1"/>
</dbReference>
<evidence type="ECO:0000259" key="1">
    <source>
        <dbReference type="Pfam" id="PF18005"/>
    </source>
</evidence>
<comment type="caution">
    <text evidence="2">The sequence shown here is derived from an EMBL/GenBank/DDBJ whole genome shotgun (WGS) entry which is preliminary data.</text>
</comment>
<protein>
    <submittedName>
        <fullName evidence="2">Eukaryotic translation initiation factor 3 subunit M</fullName>
    </submittedName>
</protein>
<feature type="domain" description="eIF3 subunit M C-terminal helix" evidence="1">
    <location>
        <begin position="179"/>
        <end position="207"/>
    </location>
</feature>
<name>A0A0L7LVT1_OPEBR</name>
<evidence type="ECO:0000313" key="2">
    <source>
        <dbReference type="EMBL" id="KOB79484.1"/>
    </source>
</evidence>